<name>A0AAD1C0R0_METFU</name>
<evidence type="ECO:0000313" key="3">
    <source>
        <dbReference type="Proteomes" id="UP000218554"/>
    </source>
</evidence>
<proteinExistence type="predicted"/>
<dbReference type="RefSeq" id="WP_003449474.1">
    <property type="nucleotide sequence ID" value="NZ_AJMR01000074.1"/>
</dbReference>
<evidence type="ECO:0000313" key="2">
    <source>
        <dbReference type="EMBL" id="BAU74610.1"/>
    </source>
</evidence>
<dbReference type="AlphaFoldDB" id="A0AAD1C0R0"/>
<dbReference type="EMBL" id="AP014862">
    <property type="protein sequence ID" value="BAU74610.1"/>
    <property type="molecule type" value="Genomic_DNA"/>
</dbReference>
<dbReference type="KEGG" id="pfuw:KF707C_29220"/>
<keyword evidence="3" id="KW-1185">Reference proteome</keyword>
<protein>
    <submittedName>
        <fullName evidence="2">Predicted L-lactate dehydrogenase</fullName>
    </submittedName>
</protein>
<accession>A0AAD1C0R0</accession>
<reference evidence="3" key="1">
    <citation type="submission" date="2015-05" db="EMBL/GenBank/DDBJ databases">
        <title>Draft genome sequencing of a biphenyl-degrading bacterium, Pseudomonas balearica KF707 (=NBRC110670).</title>
        <authorList>
            <person name="Kimura N."/>
            <person name="Hirose J."/>
            <person name="Watanabe T."/>
            <person name="Suenaga H."/>
            <person name="Fujihara H."/>
            <person name="Noguchi M."/>
            <person name="Hashimoto M."/>
            <person name="Shimodaira J."/>
            <person name="Tsuchikane K."/>
            <person name="Hosoyama A."/>
            <person name="Yamazoe A."/>
            <person name="Fujita N."/>
            <person name="Furukawa K."/>
        </authorList>
    </citation>
    <scope>NUCLEOTIDE SEQUENCE [LARGE SCALE GENOMIC DNA]</scope>
    <source>
        <strain evidence="3">DSM 10086 / NBRC 110670 / KF707</strain>
    </source>
</reference>
<feature type="domain" description="LUD" evidence="1">
    <location>
        <begin position="113"/>
        <end position="203"/>
    </location>
</feature>
<reference evidence="2 3" key="2">
    <citation type="journal article" date="2017" name="Int. J. Syst. Evol. Microbiol.">
        <title>Pseudomonas furukawaii sp. nov., a polychlorinated biphenyl-degrading bacterium isolated from biphenyl-contaminated soil in Japan.</title>
        <authorList>
            <person name="Kimura N."/>
            <person name="Watanabe T."/>
            <person name="Suenaga H."/>
            <person name="Fujihara H."/>
            <person name="Futagami T."/>
            <person name="Goto M."/>
            <person name="Hanada S."/>
            <person name="Hirose J."/>
        </authorList>
    </citation>
    <scope>NUCLEOTIDE SEQUENCE [LARGE SCALE GENOMIC DNA]</scope>
    <source>
        <strain evidence="3">DSM 10086 / NBRC 110670 / KF707</strain>
    </source>
</reference>
<dbReference type="InterPro" id="IPR024185">
    <property type="entry name" value="FTHF_cligase-like_sf"/>
</dbReference>
<dbReference type="Proteomes" id="UP000218554">
    <property type="component" value="Chromosome"/>
</dbReference>
<dbReference type="InterPro" id="IPR003741">
    <property type="entry name" value="LUD_dom"/>
</dbReference>
<dbReference type="PANTHER" id="PTHR43682:SF1">
    <property type="entry name" value="LACTATE UTILIZATION PROTEIN C"/>
    <property type="match status" value="1"/>
</dbReference>
<dbReference type="PANTHER" id="PTHR43682">
    <property type="entry name" value="LACTATE UTILIZATION PROTEIN C"/>
    <property type="match status" value="1"/>
</dbReference>
<dbReference type="InterPro" id="IPR037171">
    <property type="entry name" value="NagB/RpiA_transferase-like"/>
</dbReference>
<organism evidence="2 3">
    <name type="scientific">Metapseudomonas furukawaii</name>
    <name type="common">Pseudomonas furukawaii</name>
    <dbReference type="NCBI Taxonomy" id="1149133"/>
    <lineage>
        <taxon>Bacteria</taxon>
        <taxon>Pseudomonadati</taxon>
        <taxon>Pseudomonadota</taxon>
        <taxon>Gammaproteobacteria</taxon>
        <taxon>Pseudomonadales</taxon>
        <taxon>Pseudomonadaceae</taxon>
        <taxon>Metapseudomonas</taxon>
    </lineage>
</organism>
<sequence>MTDARAAILARVRHALGREPGQAPAPRPQPGAIAVQEAQDLERRLVERLASTGVSLMPLHSREEIPAAVIRYREQHGLDGPVAVAPALAALDWHGQPVVFGSARPDHALAVGEAFAAIAATGSLALLADPQHPPRLAFLPEHHLLVLSRRRLLANLERLWVLLAEERRDSEAIHLVTGPSSTADIGGQLLYGAHGPRAVRVFLTP</sequence>
<dbReference type="SUPFAM" id="SSF100950">
    <property type="entry name" value="NagB/RpiA/CoA transferase-like"/>
    <property type="match status" value="1"/>
</dbReference>
<gene>
    <name evidence="2" type="ORF">KF707C_29220</name>
</gene>
<dbReference type="Pfam" id="PF02589">
    <property type="entry name" value="LUD_dom"/>
    <property type="match status" value="1"/>
</dbReference>
<dbReference type="Gene3D" id="3.40.50.10420">
    <property type="entry name" value="NagB/RpiA/CoA transferase-like"/>
    <property type="match status" value="1"/>
</dbReference>
<evidence type="ECO:0000259" key="1">
    <source>
        <dbReference type="Pfam" id="PF02589"/>
    </source>
</evidence>